<evidence type="ECO:0000313" key="2">
    <source>
        <dbReference type="Proteomes" id="UP000275846"/>
    </source>
</evidence>
<accession>A0A183SX65</accession>
<reference evidence="1 2" key="2">
    <citation type="submission" date="2018-11" db="EMBL/GenBank/DDBJ databases">
        <authorList>
            <consortium name="Pathogen Informatics"/>
        </authorList>
    </citation>
    <scope>NUCLEOTIDE SEQUENCE [LARGE SCALE GENOMIC DNA]</scope>
    <source>
        <strain evidence="1 2">NST_G2</strain>
    </source>
</reference>
<dbReference type="AlphaFoldDB" id="A0A183SX65"/>
<protein>
    <submittedName>
        <fullName evidence="3">Endonuclease/exonuclease/phosphatase domain-containing protein</fullName>
    </submittedName>
</protein>
<keyword evidence="2" id="KW-1185">Reference proteome</keyword>
<name>A0A183SX65_SCHSO</name>
<evidence type="ECO:0000313" key="3">
    <source>
        <dbReference type="WBParaSite" id="SSLN_0000915401-mRNA-1"/>
    </source>
</evidence>
<dbReference type="OrthoDB" id="6374566at2759"/>
<evidence type="ECO:0000313" key="1">
    <source>
        <dbReference type="EMBL" id="VDL95198.1"/>
    </source>
</evidence>
<proteinExistence type="predicted"/>
<dbReference type="WBParaSite" id="SSLN_0000915401-mRNA-1">
    <property type="protein sequence ID" value="SSLN_0000915401-mRNA-1"/>
    <property type="gene ID" value="SSLN_0000915401"/>
</dbReference>
<sequence>MTATWARDDQQKHWPGIATSMEQASNVGHNRKLYQIIRQGGGKPSTLIDSVCDVNGGFTADNSGKVDHWREHVLNFDEQLITLALLCTRVSSISSLCTVVRPPSDEEFADAIQRLNNNKAPRGRRAVNGSDGVEFAPGRHLIHQDYDEDITLLASSFSDLRNFLELACSLIATIVCLIDAARKAYSILRKCLWTRRDTSVATKIRMYLASVRSVLLYGWECWALCVEDERRLEVFDHRFLRTILRVKYTDHVSNEAISNRCDNIARVSQAIQEKQLRWLGHVLRCPPHELSFNAPDLRTVARTLQNPQSNFKKQQNILLTSLRHTLHVAWVSPLIVAAWNVRSLLDNPRSSLPKRRTAVITRELAPYKVDITALSKTQFSDQGHLEVCRLHLLQRLPTGRAMQRRHRLCHPDRYRGMPALYLRSDEAKHKFYEDLHAIQVTVPKADMLIVFCDFNARVDTDRATWRGVLDLHDLCVVARPGEAPAAPAFCALSRLQSS</sequence>
<dbReference type="PANTHER" id="PTHR47027">
    <property type="entry name" value="REVERSE TRANSCRIPTASE DOMAIN-CONTAINING PROTEIN"/>
    <property type="match status" value="1"/>
</dbReference>
<organism evidence="3">
    <name type="scientific">Schistocephalus solidus</name>
    <name type="common">Tapeworm</name>
    <dbReference type="NCBI Taxonomy" id="70667"/>
    <lineage>
        <taxon>Eukaryota</taxon>
        <taxon>Metazoa</taxon>
        <taxon>Spiralia</taxon>
        <taxon>Lophotrochozoa</taxon>
        <taxon>Platyhelminthes</taxon>
        <taxon>Cestoda</taxon>
        <taxon>Eucestoda</taxon>
        <taxon>Diphyllobothriidea</taxon>
        <taxon>Diphyllobothriidae</taxon>
        <taxon>Schistocephalus</taxon>
    </lineage>
</organism>
<dbReference type="PANTHER" id="PTHR47027:SF25">
    <property type="entry name" value="REVERSE TRANSCRIPTASE DOMAIN-CONTAINING PROTEIN"/>
    <property type="match status" value="1"/>
</dbReference>
<reference evidence="3" key="1">
    <citation type="submission" date="2016-06" db="UniProtKB">
        <authorList>
            <consortium name="WormBaseParasite"/>
        </authorList>
    </citation>
    <scope>IDENTIFICATION</scope>
</reference>
<dbReference type="Proteomes" id="UP000275846">
    <property type="component" value="Unassembled WGS sequence"/>
</dbReference>
<gene>
    <name evidence="1" type="ORF">SSLN_LOCUS8813</name>
</gene>
<dbReference type="EMBL" id="UYSU01034868">
    <property type="protein sequence ID" value="VDL95198.1"/>
    <property type="molecule type" value="Genomic_DNA"/>
</dbReference>